<comment type="subcellular location">
    <subcellularLocation>
        <location evidence="1">Endoplasmic reticulum</location>
    </subcellularLocation>
</comment>
<dbReference type="InterPro" id="IPR011030">
    <property type="entry name" value="Lipovitellin_superhlx_dom"/>
</dbReference>
<dbReference type="Gene3D" id="1.25.10.20">
    <property type="entry name" value="Vitellinogen, superhelical"/>
    <property type="match status" value="1"/>
</dbReference>
<dbReference type="GO" id="GO:0005783">
    <property type="term" value="C:endoplasmic reticulum"/>
    <property type="evidence" value="ECO:0007669"/>
    <property type="project" value="UniProtKB-SubCell"/>
</dbReference>
<dbReference type="Pfam" id="PF19444">
    <property type="entry name" value="MTP_lip_bd"/>
    <property type="match status" value="1"/>
</dbReference>
<dbReference type="PANTHER" id="PTHR13024">
    <property type="entry name" value="MICROSOMAL TRIGLYCERIDE TRANSFER PROTEIN, LARGE SUBUNIT"/>
    <property type="match status" value="1"/>
</dbReference>
<dbReference type="InterPro" id="IPR015816">
    <property type="entry name" value="Vitellinogen_b-sht_N"/>
</dbReference>
<name>A0AAV2TP49_CALDB</name>
<dbReference type="GO" id="GO:0042157">
    <property type="term" value="P:lipoprotein metabolic process"/>
    <property type="evidence" value="ECO:0007669"/>
    <property type="project" value="TreeGrafter"/>
</dbReference>
<dbReference type="InterPro" id="IPR015819">
    <property type="entry name" value="Lipid_transp_b-sht_shell"/>
</dbReference>
<organism evidence="6 7">
    <name type="scientific">Calicophoron daubneyi</name>
    <name type="common">Rumen fluke</name>
    <name type="synonym">Paramphistomum daubneyi</name>
    <dbReference type="NCBI Taxonomy" id="300641"/>
    <lineage>
        <taxon>Eukaryota</taxon>
        <taxon>Metazoa</taxon>
        <taxon>Spiralia</taxon>
        <taxon>Lophotrochozoa</taxon>
        <taxon>Platyhelminthes</taxon>
        <taxon>Trematoda</taxon>
        <taxon>Digenea</taxon>
        <taxon>Plagiorchiida</taxon>
        <taxon>Pronocephalata</taxon>
        <taxon>Paramphistomoidea</taxon>
        <taxon>Paramphistomidae</taxon>
        <taxon>Calicophoron</taxon>
    </lineage>
</organism>
<dbReference type="Gene3D" id="2.30.230.10">
    <property type="entry name" value="Lipovitellin, beta-sheet shell regions, chain A"/>
    <property type="match status" value="1"/>
</dbReference>
<accession>A0AAV2TP49</accession>
<evidence type="ECO:0000313" key="7">
    <source>
        <dbReference type="Proteomes" id="UP001497525"/>
    </source>
</evidence>
<sequence length="1039" mass="115009">MITGYCSCDFNYLVPKLSFLRFERLTVMGSADLERRETRWLCVILLAVLVDFAFGSEDLHQTYEYLYSANLTIQTKTERILKYVSKNVVVSDYLLGEWRNPTPDTSGSGRKLMHMEFSDVENERPAQTTQAVAEFDVTGAFERMYVPILPALKTTELNLIKGIVSMFVTNRYLKPGLELDSSGLCQVSYLQLDKNGLVVLKNKTGCQRTHKAVDVWNYDLLPSPKPEDRQISIKYHFEKDKEHLISSVLREEDIISWFPGGKLSNIRLLLYQDLLLLKKYRGKRSESGLNTKRFSPADVEEIAQKLTGSPNKDMQLSLLFPPAPETLACTLNSQLLDGIENQHPVGKDMFAVLSQAIEDAKESLQGSKLGQFSSAFRSLQLMRLLRCLPNDQGVGELLATIPNLMPNSSDPQSVVSQDDGWQDQLTDVLIGCGTPICLSVVVERIEQLSRIAIIEVAKPKPMKKSIKVARKLLFSRLWPSLAHLNKPSSSIFTHLFSLCKPVTSSFEKTICLTTMTNLISRCAHVEGTVRAEMMEIIAEYLTVREADSIQSSSGQNADQNSRLLTGISLADKIHNVRFIEPLFNIIRNSHLVSSLVESSAFRTLARILGSLGGSVTGELGLGIQSQLRDLRTLLTDRIVATPLDLEADLMAAQEAFDTLILLKTPTVWLAGILKALSEQGRWSLLCACRQLIAQACEIHLIHDEDCGCLGDPRFANRSVKCTLDLGKASGWSSDAPNNASEAGQVTNIRGNLLSVSNSTLTGDYSLKLITGTSGELCLSKLDVSMTNEKRRTKLLDFSILGSGLDNLMFSTSDRGSERMGGREAWVGLELTYLDTMLPPWKVFSGGYGAVIELLWSMSSTAVPVLQVLRTIVDRRDYFTLSAGFVVRTDVTGLLSLEVSGAMSTSFFSQSGNSLVRNRLAVAAEAHTRLIDECEDDGAGTDHVYGLGGESTVDFVTVIKVAELPEGICMSMMRKDGTQFLSWEVAELASNIPHIDHHDLNGNHYTIVANLTFPGESYDLGLTNSKRCTKIAKNLIWEED</sequence>
<evidence type="ECO:0000313" key="6">
    <source>
        <dbReference type="EMBL" id="CAL5138138.1"/>
    </source>
</evidence>
<keyword evidence="4" id="KW-0256">Endoplasmic reticulum</keyword>
<evidence type="ECO:0000256" key="4">
    <source>
        <dbReference type="ARBA" id="ARBA00022824"/>
    </source>
</evidence>
<dbReference type="InterPro" id="IPR045811">
    <property type="entry name" value="MTP_lip-bd"/>
</dbReference>
<dbReference type="AlphaFoldDB" id="A0AAV2TP49"/>
<feature type="domain" description="MTP large subunit lipid-binding" evidence="5">
    <location>
        <begin position="759"/>
        <end position="975"/>
    </location>
</feature>
<dbReference type="GO" id="GO:0008289">
    <property type="term" value="F:lipid binding"/>
    <property type="evidence" value="ECO:0007669"/>
    <property type="project" value="InterPro"/>
</dbReference>
<dbReference type="EMBL" id="CAXLJL010000478">
    <property type="protein sequence ID" value="CAL5138138.1"/>
    <property type="molecule type" value="Genomic_DNA"/>
</dbReference>
<dbReference type="GO" id="GO:0016323">
    <property type="term" value="C:basolateral plasma membrane"/>
    <property type="evidence" value="ECO:0007669"/>
    <property type="project" value="TreeGrafter"/>
</dbReference>
<dbReference type="SUPFAM" id="SSF56968">
    <property type="entry name" value="Lipovitellin-phosvitin complex, beta-sheet shell regions"/>
    <property type="match status" value="1"/>
</dbReference>
<evidence type="ECO:0000256" key="1">
    <source>
        <dbReference type="ARBA" id="ARBA00004240"/>
    </source>
</evidence>
<evidence type="ECO:0000256" key="3">
    <source>
        <dbReference type="ARBA" id="ARBA00022729"/>
    </source>
</evidence>
<dbReference type="Proteomes" id="UP001497525">
    <property type="component" value="Unassembled WGS sequence"/>
</dbReference>
<dbReference type="GO" id="GO:0005548">
    <property type="term" value="F:phospholipid transporter activity"/>
    <property type="evidence" value="ECO:0007669"/>
    <property type="project" value="InterPro"/>
</dbReference>
<evidence type="ECO:0000259" key="5">
    <source>
        <dbReference type="Pfam" id="PF19444"/>
    </source>
</evidence>
<comment type="caution">
    <text evidence="6">The sequence shown here is derived from an EMBL/GenBank/DDBJ whole genome shotgun (WGS) entry which is preliminary data.</text>
</comment>
<protein>
    <recommendedName>
        <fullName evidence="5">MTP large subunit lipid-binding domain-containing protein</fullName>
    </recommendedName>
</protein>
<keyword evidence="3" id="KW-0732">Signal</keyword>
<dbReference type="PANTHER" id="PTHR13024:SF0">
    <property type="entry name" value="MICROSOMAL TRIACYLGLYCEROL TRANSFER PROTEIN"/>
    <property type="match status" value="1"/>
</dbReference>
<keyword evidence="2" id="KW-0813">Transport</keyword>
<evidence type="ECO:0000256" key="2">
    <source>
        <dbReference type="ARBA" id="ARBA00022448"/>
    </source>
</evidence>
<dbReference type="InterPro" id="IPR039988">
    <property type="entry name" value="MTTP"/>
</dbReference>
<gene>
    <name evidence="6" type="ORF">CDAUBV1_LOCUS12753</name>
</gene>
<proteinExistence type="predicted"/>
<dbReference type="GO" id="GO:0005794">
    <property type="term" value="C:Golgi apparatus"/>
    <property type="evidence" value="ECO:0007669"/>
    <property type="project" value="TreeGrafter"/>
</dbReference>
<reference evidence="6" key="1">
    <citation type="submission" date="2024-06" db="EMBL/GenBank/DDBJ databases">
        <authorList>
            <person name="Liu X."/>
            <person name="Lenzi L."/>
            <person name="Haldenby T S."/>
            <person name="Uol C."/>
        </authorList>
    </citation>
    <scope>NUCLEOTIDE SEQUENCE</scope>
</reference>